<evidence type="ECO:0000256" key="2">
    <source>
        <dbReference type="SAM" id="SignalP"/>
    </source>
</evidence>
<dbReference type="EMBL" id="MRCU01000007">
    <property type="protein sequence ID" value="RKK15153.1"/>
    <property type="molecule type" value="Genomic_DNA"/>
</dbReference>
<accession>A0A3L6ND48</accession>
<name>A0A3L6ND48_FUSOX</name>
<evidence type="ECO:0000256" key="1">
    <source>
        <dbReference type="SAM" id="MobiDB-lite"/>
    </source>
</evidence>
<keyword evidence="2" id="KW-0732">Signal</keyword>
<organism evidence="3 4">
    <name type="scientific">Fusarium oxysporum f. sp. cepae</name>
    <dbReference type="NCBI Taxonomy" id="396571"/>
    <lineage>
        <taxon>Eukaryota</taxon>
        <taxon>Fungi</taxon>
        <taxon>Dikarya</taxon>
        <taxon>Ascomycota</taxon>
        <taxon>Pezizomycotina</taxon>
        <taxon>Sordariomycetes</taxon>
        <taxon>Hypocreomycetidae</taxon>
        <taxon>Hypocreales</taxon>
        <taxon>Nectriaceae</taxon>
        <taxon>Fusarium</taxon>
        <taxon>Fusarium oxysporum species complex</taxon>
    </lineage>
</organism>
<feature type="region of interest" description="Disordered" evidence="1">
    <location>
        <begin position="48"/>
        <end position="71"/>
    </location>
</feature>
<comment type="caution">
    <text evidence="3">The sequence shown here is derived from an EMBL/GenBank/DDBJ whole genome shotgun (WGS) entry which is preliminary data.</text>
</comment>
<proteinExistence type="predicted"/>
<feature type="chain" id="PRO_5018029922" evidence="2">
    <location>
        <begin position="19"/>
        <end position="71"/>
    </location>
</feature>
<evidence type="ECO:0000313" key="4">
    <source>
        <dbReference type="Proteomes" id="UP000270866"/>
    </source>
</evidence>
<feature type="compositionally biased region" description="Polar residues" evidence="1">
    <location>
        <begin position="56"/>
        <end position="71"/>
    </location>
</feature>
<evidence type="ECO:0000313" key="3">
    <source>
        <dbReference type="EMBL" id="RKK15153.1"/>
    </source>
</evidence>
<dbReference type="AlphaFoldDB" id="A0A3L6ND48"/>
<dbReference type="Proteomes" id="UP000270866">
    <property type="component" value="Chromosome 9"/>
</dbReference>
<sequence>MVSLRKTLALLFISAASALPPITERYSDNSYGGLSDLMVKNRKSLDPRAVCKASDPDNQAFQKNKANGSER</sequence>
<protein>
    <submittedName>
        <fullName evidence="3">Uncharacterized protein</fullName>
    </submittedName>
</protein>
<reference evidence="3 4" key="1">
    <citation type="journal article" date="2018" name="Sci. Rep.">
        <title>Characterisation of pathogen-specific regions and novel effector candidates in Fusarium oxysporum f. sp. cepae.</title>
        <authorList>
            <person name="Armitage A.D."/>
            <person name="Taylor A."/>
            <person name="Sobczyk M.K."/>
            <person name="Baxter L."/>
            <person name="Greenfield B.P."/>
            <person name="Bates H.J."/>
            <person name="Wilson F."/>
            <person name="Jackson A.C."/>
            <person name="Ott S."/>
            <person name="Harrison R.J."/>
            <person name="Clarkson J.P."/>
        </authorList>
    </citation>
    <scope>NUCLEOTIDE SEQUENCE [LARGE SCALE GENOMIC DNA]</scope>
    <source>
        <strain evidence="3 4">FoC_Fus2</strain>
    </source>
</reference>
<gene>
    <name evidence="3" type="ORF">BFJ65_g11694</name>
</gene>
<feature type="signal peptide" evidence="2">
    <location>
        <begin position="1"/>
        <end position="18"/>
    </location>
</feature>